<sequence length="133" mass="14165">MEANAISDVLKISHHVGVGWTAVILVALTAPIVFGGVRSVARVAGVVLPVVAMAYALLALVIVLVHIRNLPGFFTRSSAARSESRKWQAVSVAVSPLRCSMGSSAACLRTKRGWAVHPTSRPPRPCRTRSSRV</sequence>
<evidence type="ECO:0000256" key="4">
    <source>
        <dbReference type="ARBA" id="ARBA00022475"/>
    </source>
</evidence>
<dbReference type="PANTHER" id="PTHR30330:SF1">
    <property type="entry name" value="AMINO-ACID CARRIER PROTEIN ALST"/>
    <property type="match status" value="1"/>
</dbReference>
<dbReference type="Pfam" id="PF01235">
    <property type="entry name" value="Na_Ala_symp"/>
    <property type="match status" value="1"/>
</dbReference>
<feature type="transmembrane region" description="Helical" evidence="8">
    <location>
        <begin position="46"/>
        <end position="67"/>
    </location>
</feature>
<evidence type="ECO:0000256" key="2">
    <source>
        <dbReference type="ARBA" id="ARBA00009261"/>
    </source>
</evidence>
<name>X8CEW5_MYCXE</name>
<accession>X8CEW5</accession>
<dbReference type="InterPro" id="IPR001463">
    <property type="entry name" value="Na/Ala_symport"/>
</dbReference>
<dbReference type="PRINTS" id="PR00175">
    <property type="entry name" value="NAALASMPORT"/>
</dbReference>
<evidence type="ECO:0000256" key="3">
    <source>
        <dbReference type="ARBA" id="ARBA00022448"/>
    </source>
</evidence>
<reference evidence="9" key="1">
    <citation type="submission" date="2014-01" db="EMBL/GenBank/DDBJ databases">
        <authorList>
            <person name="Brown-Elliot B."/>
            <person name="Wallace R."/>
            <person name="Lenaerts A."/>
            <person name="Ordway D."/>
            <person name="DeGroote M.A."/>
            <person name="Parker T."/>
            <person name="Sizemore C."/>
            <person name="Tallon L.J."/>
            <person name="Sadzewicz L.K."/>
            <person name="Sengamalay N."/>
            <person name="Fraser C.M."/>
            <person name="Hine E."/>
            <person name="Shefchek K.A."/>
            <person name="Das S.P."/>
            <person name="Tettelin H."/>
        </authorList>
    </citation>
    <scope>NUCLEOTIDE SEQUENCE [LARGE SCALE GENOMIC DNA]</scope>
    <source>
        <strain evidence="9">4042</strain>
    </source>
</reference>
<dbReference type="EMBL" id="JAOB01000032">
    <property type="protein sequence ID" value="EUA54649.1"/>
    <property type="molecule type" value="Genomic_DNA"/>
</dbReference>
<keyword evidence="3" id="KW-0813">Transport</keyword>
<evidence type="ECO:0000256" key="1">
    <source>
        <dbReference type="ARBA" id="ARBA00004651"/>
    </source>
</evidence>
<gene>
    <name evidence="9" type="ORF">I553_1552</name>
</gene>
<dbReference type="AlphaFoldDB" id="X8CEW5"/>
<dbReference type="GO" id="GO:0005283">
    <property type="term" value="F:amino acid:sodium symporter activity"/>
    <property type="evidence" value="ECO:0007669"/>
    <property type="project" value="InterPro"/>
</dbReference>
<feature type="transmembrane region" description="Helical" evidence="8">
    <location>
        <begin position="12"/>
        <end position="34"/>
    </location>
</feature>
<proteinExistence type="inferred from homology"/>
<keyword evidence="6 8" id="KW-1133">Transmembrane helix</keyword>
<organism evidence="9">
    <name type="scientific">Mycobacterium xenopi 4042</name>
    <dbReference type="NCBI Taxonomy" id="1299334"/>
    <lineage>
        <taxon>Bacteria</taxon>
        <taxon>Bacillati</taxon>
        <taxon>Actinomycetota</taxon>
        <taxon>Actinomycetes</taxon>
        <taxon>Mycobacteriales</taxon>
        <taxon>Mycobacteriaceae</taxon>
        <taxon>Mycobacterium</taxon>
    </lineage>
</organism>
<dbReference type="GO" id="GO:0005886">
    <property type="term" value="C:plasma membrane"/>
    <property type="evidence" value="ECO:0007669"/>
    <property type="project" value="UniProtKB-SubCell"/>
</dbReference>
<evidence type="ECO:0000313" key="9">
    <source>
        <dbReference type="EMBL" id="EUA54649.1"/>
    </source>
</evidence>
<keyword evidence="5 8" id="KW-0812">Transmembrane</keyword>
<dbReference type="PANTHER" id="PTHR30330">
    <property type="entry name" value="AGSS FAMILY TRANSPORTER, SODIUM-ALANINE"/>
    <property type="match status" value="1"/>
</dbReference>
<evidence type="ECO:0000256" key="7">
    <source>
        <dbReference type="ARBA" id="ARBA00023136"/>
    </source>
</evidence>
<comment type="subcellular location">
    <subcellularLocation>
        <location evidence="1">Cell membrane</location>
        <topology evidence="1">Multi-pass membrane protein</topology>
    </subcellularLocation>
</comment>
<evidence type="ECO:0000256" key="8">
    <source>
        <dbReference type="SAM" id="Phobius"/>
    </source>
</evidence>
<comment type="caution">
    <text evidence="9">The sequence shown here is derived from an EMBL/GenBank/DDBJ whole genome shotgun (WGS) entry which is preliminary data.</text>
</comment>
<keyword evidence="7 8" id="KW-0472">Membrane</keyword>
<protein>
    <submittedName>
        <fullName evidence="9">Alanine symporter family protein</fullName>
    </submittedName>
</protein>
<evidence type="ECO:0000256" key="6">
    <source>
        <dbReference type="ARBA" id="ARBA00022989"/>
    </source>
</evidence>
<comment type="similarity">
    <text evidence="2">Belongs to the alanine or glycine:cation symporter (AGCS) (TC 2.A.25) family.</text>
</comment>
<evidence type="ECO:0000256" key="5">
    <source>
        <dbReference type="ARBA" id="ARBA00022692"/>
    </source>
</evidence>
<keyword evidence="4" id="KW-1003">Cell membrane</keyword>